<feature type="coiled-coil region" evidence="1">
    <location>
        <begin position="44"/>
        <end position="74"/>
    </location>
</feature>
<reference evidence="3 4" key="1">
    <citation type="submission" date="2019-06" db="EMBL/GenBank/DDBJ databases">
        <authorList>
            <person name="Broberg M."/>
        </authorList>
    </citation>
    <scope>NUCLEOTIDE SEQUENCE [LARGE SCALE GENOMIC DNA]</scope>
</reference>
<dbReference type="Pfam" id="PF25540">
    <property type="entry name" value="DUF7923"/>
    <property type="match status" value="1"/>
</dbReference>
<gene>
    <name evidence="3" type="ORF">CLO192961_LOCUS194123</name>
</gene>
<keyword evidence="4" id="KW-1185">Reference proteome</keyword>
<feature type="domain" description="DUF7923" evidence="2">
    <location>
        <begin position="75"/>
        <end position="259"/>
    </location>
</feature>
<dbReference type="EMBL" id="CABFNS010000755">
    <property type="protein sequence ID" value="VUC26772.1"/>
    <property type="molecule type" value="Genomic_DNA"/>
</dbReference>
<protein>
    <recommendedName>
        <fullName evidence="2">DUF7923 domain-containing protein</fullName>
    </recommendedName>
</protein>
<dbReference type="Proteomes" id="UP000766486">
    <property type="component" value="Unassembled WGS sequence"/>
</dbReference>
<evidence type="ECO:0000259" key="2">
    <source>
        <dbReference type="Pfam" id="PF25540"/>
    </source>
</evidence>
<proteinExistence type="predicted"/>
<name>A0ABY6U836_BIOOC</name>
<dbReference type="InterPro" id="IPR057683">
    <property type="entry name" value="DUF7923"/>
</dbReference>
<keyword evidence="1" id="KW-0175">Coiled coil</keyword>
<dbReference type="PANTHER" id="PTHR37543:SF1">
    <property type="entry name" value="CCCH ZINC FINGER DNA BINDING PROTEIN (AFU_ORTHOLOGUE AFUA_5G12760)"/>
    <property type="match status" value="1"/>
</dbReference>
<sequence>MGADLEAYRRRVSDVSSGLAREVDQGLQLIQELLEKLGSTEAALTQTKLDLDNEVEARRRLQQEAKTNNEWKEQQERQSFVVALIDADADGYVFHNDYLRRGENGGEDAADALQEALAHYVRELGGIPDNAGIMVKAFANLGGLGRALVRDRVLQDAGQLREFASGFSNRKALFDFIDVGSGKERADHKIRENIKFFVDSSQCKHLVVACGHDAGYAPFLGQFVGNIHVADRITLLEGSPLPVVMKGLALKKTRFGSIFNEVQPMVRARPAGLSWSGVASANQPVDEVGGSSGPMLGYHNPNAQSDRFGHILRNESGRRIDAPLQVDKAIVERIKRGGLCFHLYLRGECIASMCRRNHAYRPLSNEEFDALLSVARRQGRCYQNKKADQGGSDCSDPKCVYGHWSSNHSEDTKAVPAR</sequence>
<evidence type="ECO:0000313" key="4">
    <source>
        <dbReference type="Proteomes" id="UP000766486"/>
    </source>
</evidence>
<evidence type="ECO:0000313" key="3">
    <source>
        <dbReference type="EMBL" id="VUC26772.1"/>
    </source>
</evidence>
<dbReference type="PANTHER" id="PTHR37543">
    <property type="entry name" value="CCCH ZINC FINGER DNA BINDING PROTEIN (AFU_ORTHOLOGUE AFUA_5G12760)"/>
    <property type="match status" value="1"/>
</dbReference>
<accession>A0ABY6U836</accession>
<evidence type="ECO:0000256" key="1">
    <source>
        <dbReference type="SAM" id="Coils"/>
    </source>
</evidence>
<comment type="caution">
    <text evidence="3">The sequence shown here is derived from an EMBL/GenBank/DDBJ whole genome shotgun (WGS) entry which is preliminary data.</text>
</comment>
<organism evidence="3 4">
    <name type="scientific">Bionectria ochroleuca</name>
    <name type="common">Gliocladium roseum</name>
    <dbReference type="NCBI Taxonomy" id="29856"/>
    <lineage>
        <taxon>Eukaryota</taxon>
        <taxon>Fungi</taxon>
        <taxon>Dikarya</taxon>
        <taxon>Ascomycota</taxon>
        <taxon>Pezizomycotina</taxon>
        <taxon>Sordariomycetes</taxon>
        <taxon>Hypocreomycetidae</taxon>
        <taxon>Hypocreales</taxon>
        <taxon>Bionectriaceae</taxon>
        <taxon>Clonostachys</taxon>
    </lineage>
</organism>